<dbReference type="PIRSF" id="PIRSF004075">
    <property type="entry name" value="Coat_protein_tricho/vitivirus"/>
    <property type="match status" value="1"/>
</dbReference>
<organism evidence="4">
    <name type="scientific">Grapevine virus B</name>
    <dbReference type="NCBI Taxonomy" id="35289"/>
    <lineage>
        <taxon>Viruses</taxon>
        <taxon>Riboviria</taxon>
        <taxon>Orthornavirae</taxon>
        <taxon>Kitrinoviricota</taxon>
        <taxon>Alsuviricetes</taxon>
        <taxon>Tymovirales</taxon>
        <taxon>Betaflexiviridae</taxon>
        <taxon>Trivirinae</taxon>
        <taxon>Vitivirus</taxon>
        <taxon>Vitivirus betavitis</taxon>
    </lineage>
</organism>
<dbReference type="Pfam" id="PF05892">
    <property type="entry name" value="Tricho_coat"/>
    <property type="match status" value="1"/>
</dbReference>
<sequence length="197" mass="21715">MENISRMAKIRSSIWELLCAGVTLVTDARETGFDRPMYFRTLVGYIALTGTCAKAQHYEKVDIIGDKVGAEGIDSRGTINISEQVKKMMDYSRAVPSGVCKGLTLRQMCEPFAEEARDCLTILATLRVYSRLALKMAKLGQKEPRVMFDFNSGLNLLTLSATEASAIQSLNSRLFRTEGAKNVFTAQASVGEQSVEI</sequence>
<comment type="subcellular location">
    <subcellularLocation>
        <location evidence="1">Virion</location>
    </subcellularLocation>
</comment>
<accession>A0A075BTC1</accession>
<evidence type="ECO:0000256" key="1">
    <source>
        <dbReference type="ARBA" id="ARBA00004328"/>
    </source>
</evidence>
<dbReference type="GO" id="GO:0019028">
    <property type="term" value="C:viral capsid"/>
    <property type="evidence" value="ECO:0007669"/>
    <property type="project" value="UniProtKB-KW"/>
</dbReference>
<keyword evidence="2 4" id="KW-0167">Capsid protein</keyword>
<proteinExistence type="predicted"/>
<keyword evidence="3" id="KW-0946">Virion</keyword>
<name>A0A075BTC1_9VIRU</name>
<evidence type="ECO:0000313" key="4">
    <source>
        <dbReference type="EMBL" id="AGS41162.1"/>
    </source>
</evidence>
<dbReference type="EMBL" id="KC861204">
    <property type="protein sequence ID" value="AGS41162.1"/>
    <property type="molecule type" value="Genomic_RNA"/>
</dbReference>
<protein>
    <submittedName>
        <fullName evidence="4">Coat protein</fullName>
    </submittedName>
</protein>
<dbReference type="InterPro" id="IPR008879">
    <property type="entry name" value="Coat_protein_tricho/vitivirus"/>
</dbReference>
<reference evidence="4" key="1">
    <citation type="submission" date="2013-04" db="EMBL/GenBank/DDBJ databases">
        <title>Diversity of Grapevine virus B isolate from China.</title>
        <authorList>
            <person name="Hu G."/>
            <person name="Dong Y."/>
            <person name="Zhang Z."/>
            <person name="Fan X."/>
            <person name="Ren F."/>
            <person name="Zhu H."/>
        </authorList>
    </citation>
    <scope>NUCLEOTIDE SEQUENCE</scope>
    <source>
        <strain evidence="4">G-B-4</strain>
    </source>
</reference>
<evidence type="ECO:0000256" key="3">
    <source>
        <dbReference type="ARBA" id="ARBA00022844"/>
    </source>
</evidence>
<evidence type="ECO:0000256" key="2">
    <source>
        <dbReference type="ARBA" id="ARBA00022561"/>
    </source>
</evidence>